<proteinExistence type="predicted"/>
<feature type="region of interest" description="Disordered" evidence="6">
    <location>
        <begin position="1"/>
        <end position="162"/>
    </location>
</feature>
<evidence type="ECO:0000256" key="6">
    <source>
        <dbReference type="SAM" id="MobiDB-lite"/>
    </source>
</evidence>
<evidence type="ECO:0000313" key="11">
    <source>
        <dbReference type="Proteomes" id="UP000777482"/>
    </source>
</evidence>
<comment type="caution">
    <text evidence="10">The sequence shown here is derived from an EMBL/GenBank/DDBJ whole genome shotgun (WGS) entry which is preliminary data.</text>
</comment>
<dbReference type="EMBL" id="PUHQ01000029">
    <property type="protein sequence ID" value="KAG0662138.1"/>
    <property type="molecule type" value="Genomic_DNA"/>
</dbReference>
<reference evidence="10 11" key="1">
    <citation type="submission" date="2020-11" db="EMBL/GenBank/DDBJ databases">
        <title>Kefir isolates.</title>
        <authorList>
            <person name="Marcisauskas S."/>
            <person name="Kim Y."/>
            <person name="Blasche S."/>
        </authorList>
    </citation>
    <scope>NUCLEOTIDE SEQUENCE [LARGE SCALE GENOMIC DNA]</scope>
    <source>
        <strain evidence="10 11">KR</strain>
    </source>
</reference>
<accession>A0A9P6W469</accession>
<keyword evidence="4" id="KW-0479">Metal-binding</keyword>
<feature type="compositionally biased region" description="Basic and acidic residues" evidence="6">
    <location>
        <begin position="30"/>
        <end position="62"/>
    </location>
</feature>
<feature type="domain" description="RRM" evidence="7">
    <location>
        <begin position="163"/>
        <end position="252"/>
    </location>
</feature>
<dbReference type="OrthoDB" id="29523at2759"/>
<keyword evidence="2 5" id="KW-0694">RNA-binding</keyword>
<feature type="compositionally biased region" description="Basic and acidic residues" evidence="6">
    <location>
        <begin position="819"/>
        <end position="832"/>
    </location>
</feature>
<evidence type="ECO:0000313" key="10">
    <source>
        <dbReference type="EMBL" id="KAG0662138.1"/>
    </source>
</evidence>
<evidence type="ECO:0000256" key="3">
    <source>
        <dbReference type="ARBA" id="ARBA00023242"/>
    </source>
</evidence>
<dbReference type="InterPro" id="IPR035979">
    <property type="entry name" value="RBD_domain_sf"/>
</dbReference>
<dbReference type="PROSITE" id="PS50102">
    <property type="entry name" value="RRM"/>
    <property type="match status" value="2"/>
</dbReference>
<feature type="region of interest" description="Disordered" evidence="6">
    <location>
        <begin position="431"/>
        <end position="454"/>
    </location>
</feature>
<evidence type="ECO:0000256" key="4">
    <source>
        <dbReference type="PROSITE-ProRule" id="PRU00042"/>
    </source>
</evidence>
<dbReference type="InterPro" id="IPR013087">
    <property type="entry name" value="Znf_C2H2_type"/>
</dbReference>
<dbReference type="InterPro" id="IPR012677">
    <property type="entry name" value="Nucleotide-bd_a/b_plait_sf"/>
</dbReference>
<feature type="compositionally biased region" description="Low complexity" evidence="6">
    <location>
        <begin position="538"/>
        <end position="548"/>
    </location>
</feature>
<feature type="compositionally biased region" description="Low complexity" evidence="6">
    <location>
        <begin position="557"/>
        <end position="570"/>
    </location>
</feature>
<dbReference type="GO" id="GO:0008270">
    <property type="term" value="F:zinc ion binding"/>
    <property type="evidence" value="ECO:0007669"/>
    <property type="project" value="UniProtKB-KW"/>
</dbReference>
<dbReference type="Pfam" id="PF01585">
    <property type="entry name" value="G-patch"/>
    <property type="match status" value="1"/>
</dbReference>
<feature type="region of interest" description="Disordered" evidence="6">
    <location>
        <begin position="468"/>
        <end position="576"/>
    </location>
</feature>
<evidence type="ECO:0000259" key="9">
    <source>
        <dbReference type="PROSITE" id="PS50174"/>
    </source>
</evidence>
<dbReference type="PANTHER" id="PTHR13948">
    <property type="entry name" value="RNA-BINDING PROTEIN"/>
    <property type="match status" value="1"/>
</dbReference>
<name>A0A9P6W469_RHOMI</name>
<keyword evidence="4" id="KW-0862">Zinc</keyword>
<dbReference type="InterPro" id="IPR000504">
    <property type="entry name" value="RRM_dom"/>
</dbReference>
<evidence type="ECO:0000259" key="7">
    <source>
        <dbReference type="PROSITE" id="PS50102"/>
    </source>
</evidence>
<feature type="compositionally biased region" description="Basic and acidic residues" evidence="6">
    <location>
        <begin position="1"/>
        <end position="22"/>
    </location>
</feature>
<dbReference type="SUPFAM" id="SSF54928">
    <property type="entry name" value="RNA-binding domain, RBD"/>
    <property type="match status" value="1"/>
</dbReference>
<sequence>MSGYDDPYRHPREQQQHRRGGEPHYGAPQRHREDELGRREEPRGYRDDHSYGYGARRGDEQRGYPPHRGSSAWHDDEREYKRGRYQDEPRYQDRDHRPYSPYQPQPPPHHDPYGRPDYNAAAYPPPPDANAFHPRGDGRDRRGDSSGPTPRSSKAPELEPPSASVILLGLPERVNDVSLRNFLEDMGASIDSTTVIMDRQTGLSKRFGFAKFSSVEHARSFVEPNFPSIPWRERAGPGPDDGMRIKINYSQKTGGWRDDQGASARLSEDQRSTTGAVSQGFYMNDGTRDIGTTPGSILLLRGLDPLTTEAEIATALSRIGGRASQEIVARGGLKKVMLVKDRASRSSWGFAFVQLADTRLATDVLASAFNPQFHPTGFRIRNAVVAASFSHENSFIPLYSPSPWSFRGDGGAQLAYWDDKGFAQPWIPPPTPDPAAALPGVPKAPRAQEEAKAEADLEAFFDSIEADLPLEGGAGPASGSSEPIGPQAAQTATPALPPVAAASTAAPPSALPAKGGTAPPISIKPITSLPSAPPPPSTSTSVSVPPAALKSDPMTKSTAPSPAAAASGETPAPPPATAVLLDAKEKKGDLIVSRKAAPNLAKWNKKAKELRSANPAPAPPPTAAAAAATAATVKPAPTASSTLTSQTPQSQQQQKQKQASPPSAAAGTSSSAGASPAAVTPVPVAAFDDPEFVHGDPISFQCLLCQRQFKAIEELRKHNKLSQLHKAHFLFETRKHDASHLPCATRKAAAAKKYAAAAVGGGAAQADSSSTKPKYVDRAAARRVALGKSEELQPGQNQKKRKFEAPEPPKPTPAAPNKDGLEESNAGRKMLEKMGWSAGGGLGAEGAGRVDPIQAAQFQQRAGLGATKGVAVGSEEAPVTYADRMREKALKRFNS</sequence>
<keyword evidence="3" id="KW-0539">Nucleus</keyword>
<dbReference type="SMART" id="SM00443">
    <property type="entry name" value="G_patch"/>
    <property type="match status" value="1"/>
</dbReference>
<feature type="domain" description="C2H2-type" evidence="8">
    <location>
        <begin position="700"/>
        <end position="725"/>
    </location>
</feature>
<dbReference type="AlphaFoldDB" id="A0A9P6W469"/>
<protein>
    <recommendedName>
        <fullName evidence="12">RNA-binding protein</fullName>
    </recommendedName>
</protein>
<feature type="compositionally biased region" description="Low complexity" evidence="6">
    <location>
        <begin position="477"/>
        <end position="513"/>
    </location>
</feature>
<keyword evidence="11" id="KW-1185">Reference proteome</keyword>
<evidence type="ECO:0000256" key="5">
    <source>
        <dbReference type="PROSITE-ProRule" id="PRU00176"/>
    </source>
</evidence>
<feature type="compositionally biased region" description="Basic and acidic residues" evidence="6">
    <location>
        <begin position="73"/>
        <end position="98"/>
    </location>
</feature>
<dbReference type="PANTHER" id="PTHR13948:SF3">
    <property type="entry name" value="FI21118P1"/>
    <property type="match status" value="1"/>
</dbReference>
<evidence type="ECO:0000256" key="1">
    <source>
        <dbReference type="ARBA" id="ARBA00004123"/>
    </source>
</evidence>
<dbReference type="PROSITE" id="PS50174">
    <property type="entry name" value="G_PATCH"/>
    <property type="match status" value="1"/>
</dbReference>
<dbReference type="GO" id="GO:0003723">
    <property type="term" value="F:RNA binding"/>
    <property type="evidence" value="ECO:0007669"/>
    <property type="project" value="UniProtKB-UniRule"/>
</dbReference>
<evidence type="ECO:0000256" key="2">
    <source>
        <dbReference type="ARBA" id="ARBA00022884"/>
    </source>
</evidence>
<feature type="region of interest" description="Disordered" evidence="6">
    <location>
        <begin position="786"/>
        <end position="837"/>
    </location>
</feature>
<feature type="compositionally biased region" description="Low complexity" evidence="6">
    <location>
        <begin position="623"/>
        <end position="677"/>
    </location>
</feature>
<evidence type="ECO:0000259" key="8">
    <source>
        <dbReference type="PROSITE" id="PS50157"/>
    </source>
</evidence>
<organism evidence="10 11">
    <name type="scientific">Rhodotorula mucilaginosa</name>
    <name type="common">Yeast</name>
    <name type="synonym">Rhodotorula rubra</name>
    <dbReference type="NCBI Taxonomy" id="5537"/>
    <lineage>
        <taxon>Eukaryota</taxon>
        <taxon>Fungi</taxon>
        <taxon>Dikarya</taxon>
        <taxon>Basidiomycota</taxon>
        <taxon>Pucciniomycotina</taxon>
        <taxon>Microbotryomycetes</taxon>
        <taxon>Sporidiobolales</taxon>
        <taxon>Sporidiobolaceae</taxon>
        <taxon>Rhodotorula</taxon>
    </lineage>
</organism>
<dbReference type="GO" id="GO:0005634">
    <property type="term" value="C:nucleus"/>
    <property type="evidence" value="ECO:0007669"/>
    <property type="project" value="UniProtKB-SubCell"/>
</dbReference>
<feature type="region of interest" description="Disordered" evidence="6">
    <location>
        <begin position="606"/>
        <end position="677"/>
    </location>
</feature>
<keyword evidence="4" id="KW-0863">Zinc-finger</keyword>
<dbReference type="Gene3D" id="3.30.70.330">
    <property type="match status" value="2"/>
</dbReference>
<dbReference type="PROSITE" id="PS50157">
    <property type="entry name" value="ZINC_FINGER_C2H2_2"/>
    <property type="match status" value="1"/>
</dbReference>
<evidence type="ECO:0008006" key="12">
    <source>
        <dbReference type="Google" id="ProtNLM"/>
    </source>
</evidence>
<dbReference type="SMART" id="SM00360">
    <property type="entry name" value="RRM"/>
    <property type="match status" value="2"/>
</dbReference>
<feature type="domain" description="RRM" evidence="7">
    <location>
        <begin position="296"/>
        <end position="392"/>
    </location>
</feature>
<feature type="domain" description="G-patch" evidence="9">
    <location>
        <begin position="823"/>
        <end position="869"/>
    </location>
</feature>
<feature type="compositionally biased region" description="Basic and acidic residues" evidence="6">
    <location>
        <begin position="134"/>
        <end position="144"/>
    </location>
</feature>
<dbReference type="InterPro" id="IPR000467">
    <property type="entry name" value="G_patch_dom"/>
</dbReference>
<dbReference type="GO" id="GO:0000398">
    <property type="term" value="P:mRNA splicing, via spliceosome"/>
    <property type="evidence" value="ECO:0007669"/>
    <property type="project" value="TreeGrafter"/>
</dbReference>
<dbReference type="Proteomes" id="UP000777482">
    <property type="component" value="Unassembled WGS sequence"/>
</dbReference>
<gene>
    <name evidence="10" type="ORF">C6P46_003531</name>
</gene>
<comment type="subcellular location">
    <subcellularLocation>
        <location evidence="1">Nucleus</location>
    </subcellularLocation>
</comment>